<reference evidence="4 5" key="1">
    <citation type="submission" date="2020-08" db="EMBL/GenBank/DDBJ databases">
        <title>A Genomic Blueprint of the Chicken Gut Microbiome.</title>
        <authorList>
            <person name="Gilroy R."/>
            <person name="Ravi A."/>
            <person name="Getino M."/>
            <person name="Pursley I."/>
            <person name="Horton D.L."/>
            <person name="Alikhan N.-F."/>
            <person name="Baker D."/>
            <person name="Gharbi K."/>
            <person name="Hall N."/>
            <person name="Watson M."/>
            <person name="Adriaenssens E.M."/>
            <person name="Foster-Nyarko E."/>
            <person name="Jarju S."/>
            <person name="Secka A."/>
            <person name="Antonio M."/>
            <person name="Oren A."/>
            <person name="Chaudhuri R."/>
            <person name="La Ragione R.M."/>
            <person name="Hildebrand F."/>
            <person name="Pallen M.J."/>
        </authorList>
    </citation>
    <scope>NUCLEOTIDE SEQUENCE [LARGE SCALE GENOMIC DNA]</scope>
    <source>
        <strain evidence="4 5">Sa1YVA5</strain>
    </source>
</reference>
<feature type="transmembrane region" description="Helical" evidence="2">
    <location>
        <begin position="339"/>
        <end position="360"/>
    </location>
</feature>
<feature type="domain" description="DUF418" evidence="3">
    <location>
        <begin position="232"/>
        <end position="407"/>
    </location>
</feature>
<feature type="transmembrane region" description="Helical" evidence="2">
    <location>
        <begin position="366"/>
        <end position="387"/>
    </location>
</feature>
<dbReference type="Proteomes" id="UP000650224">
    <property type="component" value="Unassembled WGS sequence"/>
</dbReference>
<evidence type="ECO:0000256" key="2">
    <source>
        <dbReference type="SAM" id="Phobius"/>
    </source>
</evidence>
<evidence type="ECO:0000259" key="3">
    <source>
        <dbReference type="Pfam" id="PF04235"/>
    </source>
</evidence>
<dbReference type="EMBL" id="JACSPR010000005">
    <property type="protein sequence ID" value="MBD8030260.1"/>
    <property type="molecule type" value="Genomic_DNA"/>
</dbReference>
<feature type="transmembrane region" description="Helical" evidence="2">
    <location>
        <begin position="107"/>
        <end position="125"/>
    </location>
</feature>
<accession>A0A8I0LH89</accession>
<gene>
    <name evidence="4" type="ORF">H9627_07975</name>
</gene>
<evidence type="ECO:0000256" key="1">
    <source>
        <dbReference type="SAM" id="MobiDB-lite"/>
    </source>
</evidence>
<evidence type="ECO:0000313" key="4">
    <source>
        <dbReference type="EMBL" id="MBD8030260.1"/>
    </source>
</evidence>
<dbReference type="InterPro" id="IPR007349">
    <property type="entry name" value="DUF418"/>
</dbReference>
<dbReference type="PANTHER" id="PTHR30590:SF2">
    <property type="entry name" value="INNER MEMBRANE PROTEIN"/>
    <property type="match status" value="1"/>
</dbReference>
<feature type="transmembrane region" description="Helical" evidence="2">
    <location>
        <begin position="77"/>
        <end position="95"/>
    </location>
</feature>
<feature type="compositionally biased region" description="Pro residues" evidence="1">
    <location>
        <begin position="424"/>
        <end position="433"/>
    </location>
</feature>
<feature type="transmembrane region" description="Helical" evidence="2">
    <location>
        <begin position="131"/>
        <end position="148"/>
    </location>
</feature>
<feature type="transmembrane region" description="Helical" evidence="2">
    <location>
        <begin position="155"/>
        <end position="180"/>
    </location>
</feature>
<comment type="caution">
    <text evidence="4">The sequence shown here is derived from an EMBL/GenBank/DDBJ whole genome shotgun (WGS) entry which is preliminary data.</text>
</comment>
<feature type="transmembrane region" description="Helical" evidence="2">
    <location>
        <begin position="248"/>
        <end position="268"/>
    </location>
</feature>
<organism evidence="4 5">
    <name type="scientific">Corynebacterium gallinarum</name>
    <dbReference type="NCBI Taxonomy" id="2762214"/>
    <lineage>
        <taxon>Bacteria</taxon>
        <taxon>Bacillati</taxon>
        <taxon>Actinomycetota</taxon>
        <taxon>Actinomycetes</taxon>
        <taxon>Mycobacteriales</taxon>
        <taxon>Corynebacteriaceae</taxon>
        <taxon>Corynebacterium</taxon>
    </lineage>
</organism>
<dbReference type="AlphaFoldDB" id="A0A8I0LH89"/>
<feature type="transmembrane region" description="Helical" evidence="2">
    <location>
        <begin position="20"/>
        <end position="39"/>
    </location>
</feature>
<keyword evidence="2" id="KW-1133">Transmembrane helix</keyword>
<feature type="region of interest" description="Disordered" evidence="1">
    <location>
        <begin position="417"/>
        <end position="448"/>
    </location>
</feature>
<dbReference type="InterPro" id="IPR052529">
    <property type="entry name" value="Bact_Transport_Assoc"/>
</dbReference>
<dbReference type="Pfam" id="PF04235">
    <property type="entry name" value="DUF418"/>
    <property type="match status" value="1"/>
</dbReference>
<feature type="transmembrane region" description="Helical" evidence="2">
    <location>
        <begin position="200"/>
        <end position="227"/>
    </location>
</feature>
<sequence length="448" mass="48508">MTTHPPERSAQRNRILSPDIARGIALLGIALANVATAWLPADSSLEANRLGGMITGSAWEQIAVVFSAMFIHVRGLPMFSTMLGYGVGMIVGSLWRRGYPENQARRVLVRRYGFLALFGLVHMVFLFWGDIMFFYGVAGMLLAVMMTFRDKTLWWFAGVFFVLNLISTLAATALMSVSAGANLQADMGILNGPKESYGEYLLFALIMVVGQVAMIPMEILMLFPVMIVGYIAARHRVLSRVDEFRRQLWTAVWVALAVVVLIGLPWGLSEIGVLPSSWAQVLFGLNQAFGVLTGPGIIAAIALLVHPLQRRLDARDPGGEAPGLPLIPRMIAALGARSMSGYILQSLLLLIATQPFTLGWGIGGGILGASAVALGVWVLTVLFAYALELAGRKGPFEAVHRRFSYGKEGLYQAYSGQGHALPPGASPLPPVQTPPASLYDNEVDVDKR</sequence>
<evidence type="ECO:0000313" key="5">
    <source>
        <dbReference type="Proteomes" id="UP000650224"/>
    </source>
</evidence>
<name>A0A8I0LH89_9CORY</name>
<feature type="transmembrane region" description="Helical" evidence="2">
    <location>
        <begin position="288"/>
        <end position="305"/>
    </location>
</feature>
<dbReference type="PANTHER" id="PTHR30590">
    <property type="entry name" value="INNER MEMBRANE PROTEIN"/>
    <property type="match status" value="1"/>
</dbReference>
<proteinExistence type="predicted"/>
<protein>
    <submittedName>
        <fullName evidence="4">DUF418 domain-containing protein</fullName>
    </submittedName>
</protein>
<keyword evidence="2" id="KW-0472">Membrane</keyword>
<keyword evidence="5" id="KW-1185">Reference proteome</keyword>
<keyword evidence="2" id="KW-0812">Transmembrane</keyword>
<dbReference type="RefSeq" id="WP_191733493.1">
    <property type="nucleotide sequence ID" value="NZ_JACSPR010000005.1"/>
</dbReference>